<dbReference type="InterPro" id="IPR051209">
    <property type="entry name" value="FAD-bind_Monooxygenase_sf"/>
</dbReference>
<evidence type="ECO:0000313" key="7">
    <source>
        <dbReference type="Proteomes" id="UP000646827"/>
    </source>
</evidence>
<dbReference type="GO" id="GO:0050661">
    <property type="term" value="F:NADP binding"/>
    <property type="evidence" value="ECO:0007669"/>
    <property type="project" value="InterPro"/>
</dbReference>
<reference evidence="6 7" key="1">
    <citation type="submission" date="2020-12" db="EMBL/GenBank/DDBJ databases">
        <title>Metabolic potential, ecology and presence of endohyphal bacteria is reflected in genomic diversity of Mucoromycotina.</title>
        <authorList>
            <person name="Muszewska A."/>
            <person name="Okrasinska A."/>
            <person name="Steczkiewicz K."/>
            <person name="Drgas O."/>
            <person name="Orlowska M."/>
            <person name="Perlinska-Lenart U."/>
            <person name="Aleksandrzak-Piekarczyk T."/>
            <person name="Szatraj K."/>
            <person name="Zielenkiewicz U."/>
            <person name="Pilsyk S."/>
            <person name="Malc E."/>
            <person name="Mieczkowski P."/>
            <person name="Kruszewska J.S."/>
            <person name="Biernat P."/>
            <person name="Pawlowska J."/>
        </authorList>
    </citation>
    <scope>NUCLEOTIDE SEQUENCE [LARGE SCALE GENOMIC DNA]</scope>
    <source>
        <strain evidence="6 7">CBS 142.35</strain>
    </source>
</reference>
<dbReference type="InterPro" id="IPR036188">
    <property type="entry name" value="FAD/NAD-bd_sf"/>
</dbReference>
<dbReference type="Pfam" id="PF00743">
    <property type="entry name" value="FMO-like"/>
    <property type="match status" value="1"/>
</dbReference>
<accession>A0A8H7S0M2</accession>
<keyword evidence="7" id="KW-1185">Reference proteome</keyword>
<dbReference type="Proteomes" id="UP000646827">
    <property type="component" value="Unassembled WGS sequence"/>
</dbReference>
<dbReference type="AlphaFoldDB" id="A0A8H7S0M2"/>
<dbReference type="GO" id="GO:0004499">
    <property type="term" value="F:N,N-dimethylaniline monooxygenase activity"/>
    <property type="evidence" value="ECO:0007669"/>
    <property type="project" value="InterPro"/>
</dbReference>
<protein>
    <submittedName>
        <fullName evidence="6">Uncharacterized protein</fullName>
    </submittedName>
</protein>
<keyword evidence="5" id="KW-0812">Transmembrane</keyword>
<dbReference type="EMBL" id="JAEPRB010000132">
    <property type="protein sequence ID" value="KAG2220697.1"/>
    <property type="molecule type" value="Genomic_DNA"/>
</dbReference>
<feature type="non-terminal residue" evidence="6">
    <location>
        <position position="1"/>
    </location>
</feature>
<sequence length="467" mass="53868">MVSNKESKPTVAVIGTGFTGICAAIKVKQELGIDAELFEVAKDVGGTWETNTYPGLECDIPSHVYSFSFEPNPNWSKHFSPQVEIKTYLQNVAKKYNLYPKIRFETEMIRAEWKEEKNQWFLQWRNVNDHQKIEDGYFDFVFAGLGPFRVPKIPQELPIDQFDGPVIHTARWDKNIDFTNKKVAVIGSGATYQRTPAWVTVRKFMFLYYKIDQFNYSRILKFLFRWIPFFMWIYRLYIFFQIDLSYIKIGYYDSWIGRFIRQRTAKSMASRLTRVGRPDLIPKLIPNFPLGCKRITKSEIYLETLAKQNVSVIQSGIQSIQGRTIIDKEGNEVEVDILVLATGYDVQQFLGNFDGTPFFFLFMTVSMHGFPNFFTAMGPSSGLTHHSAVVMIEIQIAYAIQCIKYLAQNNMVAIEPKETAQDVFITKLQTSFDGTAFKGGCSSIFLDQNNEIFGIWSGTVCSFWREL</sequence>
<organism evidence="6 7">
    <name type="scientific">Circinella minor</name>
    <dbReference type="NCBI Taxonomy" id="1195481"/>
    <lineage>
        <taxon>Eukaryota</taxon>
        <taxon>Fungi</taxon>
        <taxon>Fungi incertae sedis</taxon>
        <taxon>Mucoromycota</taxon>
        <taxon>Mucoromycotina</taxon>
        <taxon>Mucoromycetes</taxon>
        <taxon>Mucorales</taxon>
        <taxon>Lichtheimiaceae</taxon>
        <taxon>Circinella</taxon>
    </lineage>
</organism>
<evidence type="ECO:0000313" key="6">
    <source>
        <dbReference type="EMBL" id="KAG2220697.1"/>
    </source>
</evidence>
<keyword evidence="3" id="KW-0274">FAD</keyword>
<evidence type="ECO:0000256" key="3">
    <source>
        <dbReference type="ARBA" id="ARBA00022827"/>
    </source>
</evidence>
<dbReference type="InterPro" id="IPR020946">
    <property type="entry name" value="Flavin_mOase-like"/>
</dbReference>
<evidence type="ECO:0000256" key="1">
    <source>
        <dbReference type="ARBA" id="ARBA00010139"/>
    </source>
</evidence>
<dbReference type="OrthoDB" id="74360at2759"/>
<feature type="transmembrane region" description="Helical" evidence="5">
    <location>
        <begin position="222"/>
        <end position="240"/>
    </location>
</feature>
<name>A0A8H7S0M2_9FUNG</name>
<keyword evidence="5" id="KW-0472">Membrane</keyword>
<dbReference type="PANTHER" id="PTHR42877">
    <property type="entry name" value="L-ORNITHINE N(5)-MONOOXYGENASE-RELATED"/>
    <property type="match status" value="1"/>
</dbReference>
<keyword evidence="4" id="KW-0560">Oxidoreductase</keyword>
<dbReference type="SUPFAM" id="SSF51905">
    <property type="entry name" value="FAD/NAD(P)-binding domain"/>
    <property type="match status" value="2"/>
</dbReference>
<dbReference type="Gene3D" id="3.50.50.60">
    <property type="entry name" value="FAD/NAD(P)-binding domain"/>
    <property type="match status" value="2"/>
</dbReference>
<gene>
    <name evidence="6" type="ORF">INT45_012561</name>
</gene>
<comment type="caution">
    <text evidence="6">The sequence shown here is derived from an EMBL/GenBank/DDBJ whole genome shotgun (WGS) entry which is preliminary data.</text>
</comment>
<evidence type="ECO:0000256" key="4">
    <source>
        <dbReference type="ARBA" id="ARBA00023002"/>
    </source>
</evidence>
<keyword evidence="2" id="KW-0285">Flavoprotein</keyword>
<evidence type="ECO:0000256" key="2">
    <source>
        <dbReference type="ARBA" id="ARBA00022630"/>
    </source>
</evidence>
<dbReference type="GO" id="GO:0050660">
    <property type="term" value="F:flavin adenine dinucleotide binding"/>
    <property type="evidence" value="ECO:0007669"/>
    <property type="project" value="InterPro"/>
</dbReference>
<keyword evidence="5" id="KW-1133">Transmembrane helix</keyword>
<evidence type="ECO:0000256" key="5">
    <source>
        <dbReference type="SAM" id="Phobius"/>
    </source>
</evidence>
<comment type="similarity">
    <text evidence="1">Belongs to the FAD-binding monooxygenase family.</text>
</comment>
<proteinExistence type="inferred from homology"/>
<dbReference type="PANTHER" id="PTHR42877:SF4">
    <property type="entry name" value="FAD_NAD(P)-BINDING DOMAIN-CONTAINING PROTEIN-RELATED"/>
    <property type="match status" value="1"/>
</dbReference>